<evidence type="ECO:0000313" key="6">
    <source>
        <dbReference type="Proteomes" id="UP001409291"/>
    </source>
</evidence>
<dbReference type="CDD" id="cd02966">
    <property type="entry name" value="TlpA_like_family"/>
    <property type="match status" value="1"/>
</dbReference>
<dbReference type="PROSITE" id="PS51352">
    <property type="entry name" value="THIOREDOXIN_2"/>
    <property type="match status" value="1"/>
</dbReference>
<accession>A0ABV0BS11</accession>
<feature type="domain" description="Thioredoxin" evidence="4">
    <location>
        <begin position="27"/>
        <end position="169"/>
    </location>
</feature>
<dbReference type="Proteomes" id="UP001409291">
    <property type="component" value="Unassembled WGS sequence"/>
</dbReference>
<reference evidence="5 6" key="1">
    <citation type="submission" date="2024-04" db="EMBL/GenBank/DDBJ databases">
        <title>WGS of bacteria from Torrens River.</title>
        <authorList>
            <person name="Wyrsch E.R."/>
            <person name="Drigo B."/>
        </authorList>
    </citation>
    <scope>NUCLEOTIDE SEQUENCE [LARGE SCALE GENOMIC DNA]</scope>
    <source>
        <strain evidence="5 6">TWI391</strain>
    </source>
</reference>
<dbReference type="InterPro" id="IPR013740">
    <property type="entry name" value="Redoxin"/>
</dbReference>
<dbReference type="Pfam" id="PF08534">
    <property type="entry name" value="Redoxin"/>
    <property type="match status" value="1"/>
</dbReference>
<dbReference type="PANTHER" id="PTHR42852">
    <property type="entry name" value="THIOL:DISULFIDE INTERCHANGE PROTEIN DSBE"/>
    <property type="match status" value="1"/>
</dbReference>
<evidence type="ECO:0000256" key="3">
    <source>
        <dbReference type="ARBA" id="ARBA00023284"/>
    </source>
</evidence>
<dbReference type="PANTHER" id="PTHR42852:SF13">
    <property type="entry name" value="PROTEIN DIPZ"/>
    <property type="match status" value="1"/>
</dbReference>
<comment type="subcellular location">
    <subcellularLocation>
        <location evidence="1">Cell envelope</location>
    </subcellularLocation>
</comment>
<name>A0ABV0BS11_9SPHI</name>
<evidence type="ECO:0000256" key="1">
    <source>
        <dbReference type="ARBA" id="ARBA00004196"/>
    </source>
</evidence>
<organism evidence="5 6">
    <name type="scientific">Sphingobacterium kitahiroshimense</name>
    <dbReference type="NCBI Taxonomy" id="470446"/>
    <lineage>
        <taxon>Bacteria</taxon>
        <taxon>Pseudomonadati</taxon>
        <taxon>Bacteroidota</taxon>
        <taxon>Sphingobacteriia</taxon>
        <taxon>Sphingobacteriales</taxon>
        <taxon>Sphingobacteriaceae</taxon>
        <taxon>Sphingobacterium</taxon>
    </lineage>
</organism>
<dbReference type="SUPFAM" id="SSF52833">
    <property type="entry name" value="Thioredoxin-like"/>
    <property type="match status" value="1"/>
</dbReference>
<proteinExistence type="predicted"/>
<dbReference type="Gene3D" id="3.40.30.10">
    <property type="entry name" value="Glutaredoxin"/>
    <property type="match status" value="1"/>
</dbReference>
<dbReference type="InterPro" id="IPR017937">
    <property type="entry name" value="Thioredoxin_CS"/>
</dbReference>
<comment type="caution">
    <text evidence="5">The sequence shown here is derived from an EMBL/GenBank/DDBJ whole genome shotgun (WGS) entry which is preliminary data.</text>
</comment>
<sequence length="171" mass="19592">MKHILGLIFSFLFLITEAQTSDGGWKVPLNAASPAFAVPKKDGTSIASSDLKGKVVLLNFFATWCPPCREELPRLQKEIWEKYKDNPKFELMVLAREQDWNKIDPFVAEHKYSLPFYPDLKRNVFGLFADQGIPRNVVLDAQGNVIYQSLGYEKKEFDQLIALIDRLLLKD</sequence>
<evidence type="ECO:0000256" key="2">
    <source>
        <dbReference type="ARBA" id="ARBA00022748"/>
    </source>
</evidence>
<dbReference type="EMBL" id="JBDJNQ010000003">
    <property type="protein sequence ID" value="MEN5377290.1"/>
    <property type="molecule type" value="Genomic_DNA"/>
</dbReference>
<protein>
    <submittedName>
        <fullName evidence="5">TlpA disulfide reductase family protein</fullName>
    </submittedName>
</protein>
<keyword evidence="3" id="KW-0676">Redox-active center</keyword>
<dbReference type="InterPro" id="IPR036249">
    <property type="entry name" value="Thioredoxin-like_sf"/>
</dbReference>
<gene>
    <name evidence="5" type="ORF">ABE541_08475</name>
</gene>
<evidence type="ECO:0000313" key="5">
    <source>
        <dbReference type="EMBL" id="MEN5377290.1"/>
    </source>
</evidence>
<dbReference type="PROSITE" id="PS00194">
    <property type="entry name" value="THIOREDOXIN_1"/>
    <property type="match status" value="1"/>
</dbReference>
<keyword evidence="6" id="KW-1185">Reference proteome</keyword>
<keyword evidence="2" id="KW-0201">Cytochrome c-type biogenesis</keyword>
<dbReference type="InterPro" id="IPR050553">
    <property type="entry name" value="Thioredoxin_ResA/DsbE_sf"/>
</dbReference>
<dbReference type="RefSeq" id="WP_183916351.1">
    <property type="nucleotide sequence ID" value="NZ_JBDJLH010000004.1"/>
</dbReference>
<evidence type="ECO:0000259" key="4">
    <source>
        <dbReference type="PROSITE" id="PS51352"/>
    </source>
</evidence>
<dbReference type="InterPro" id="IPR013766">
    <property type="entry name" value="Thioredoxin_domain"/>
</dbReference>